<feature type="repeat" description="ANK" evidence="3">
    <location>
        <begin position="1236"/>
        <end position="1268"/>
    </location>
</feature>
<feature type="domain" description="Fungal STAND N-terminal Goodbye" evidence="4">
    <location>
        <begin position="21"/>
        <end position="129"/>
    </location>
</feature>
<keyword evidence="1" id="KW-0677">Repeat</keyword>
<dbReference type="PRINTS" id="PR01415">
    <property type="entry name" value="ANKYRIN"/>
</dbReference>
<dbReference type="PANTHER" id="PTHR24198">
    <property type="entry name" value="ANKYRIN REPEAT AND PROTEIN KINASE DOMAIN-CONTAINING PROTEIN"/>
    <property type="match status" value="1"/>
</dbReference>
<keyword evidence="8" id="KW-1185">Reference proteome</keyword>
<feature type="domain" description="Nephrocystin 3-like N-terminal" evidence="6">
    <location>
        <begin position="268"/>
        <end position="428"/>
    </location>
</feature>
<evidence type="ECO:0000259" key="4">
    <source>
        <dbReference type="Pfam" id="PF17109"/>
    </source>
</evidence>
<dbReference type="EMBL" id="EQ962656">
    <property type="protein sequence ID" value="EED17209.1"/>
    <property type="molecule type" value="Genomic_DNA"/>
</dbReference>
<organism evidence="7 8">
    <name type="scientific">Talaromyces stipitatus (strain ATCC 10500 / CBS 375.48 / QM 6759 / NRRL 1006)</name>
    <name type="common">Penicillium stipitatum</name>
    <dbReference type="NCBI Taxonomy" id="441959"/>
    <lineage>
        <taxon>Eukaryota</taxon>
        <taxon>Fungi</taxon>
        <taxon>Dikarya</taxon>
        <taxon>Ascomycota</taxon>
        <taxon>Pezizomycotina</taxon>
        <taxon>Eurotiomycetes</taxon>
        <taxon>Eurotiomycetidae</taxon>
        <taxon>Eurotiales</taxon>
        <taxon>Trichocomaceae</taxon>
        <taxon>Talaromyces</taxon>
        <taxon>Talaromyces sect. Talaromyces</taxon>
    </lineage>
</organism>
<dbReference type="Pfam" id="PF12796">
    <property type="entry name" value="Ank_2"/>
    <property type="match status" value="5"/>
</dbReference>
<name>B8MI47_TALSN</name>
<feature type="repeat" description="ANK" evidence="3">
    <location>
        <begin position="1138"/>
        <end position="1170"/>
    </location>
</feature>
<dbReference type="InParanoid" id="B8MI47"/>
<evidence type="ECO:0000256" key="3">
    <source>
        <dbReference type="PROSITE-ProRule" id="PRU00023"/>
    </source>
</evidence>
<dbReference type="STRING" id="441959.B8MI47"/>
<feature type="repeat" description="ANK" evidence="3">
    <location>
        <begin position="719"/>
        <end position="751"/>
    </location>
</feature>
<feature type="repeat" description="ANK" evidence="3">
    <location>
        <begin position="1170"/>
        <end position="1202"/>
    </location>
</feature>
<dbReference type="Pfam" id="PF24883">
    <property type="entry name" value="NPHP3_N"/>
    <property type="match status" value="1"/>
</dbReference>
<dbReference type="PANTHER" id="PTHR24198:SF165">
    <property type="entry name" value="ANKYRIN REPEAT-CONTAINING PROTEIN-RELATED"/>
    <property type="match status" value="1"/>
</dbReference>
<gene>
    <name evidence="7" type="ORF">TSTA_022630</name>
</gene>
<dbReference type="InterPro" id="IPR031350">
    <property type="entry name" value="Goodbye_dom"/>
</dbReference>
<feature type="repeat" description="ANK" evidence="3">
    <location>
        <begin position="1072"/>
        <end position="1104"/>
    </location>
</feature>
<dbReference type="OMA" id="YLELEIM"/>
<dbReference type="InterPro" id="IPR002110">
    <property type="entry name" value="Ankyrin_rpt"/>
</dbReference>
<feature type="repeat" description="ANK" evidence="3">
    <location>
        <begin position="752"/>
        <end position="784"/>
    </location>
</feature>
<feature type="repeat" description="ANK" evidence="3">
    <location>
        <begin position="850"/>
        <end position="882"/>
    </location>
</feature>
<dbReference type="Proteomes" id="UP000001745">
    <property type="component" value="Unassembled WGS sequence"/>
</dbReference>
<dbReference type="eggNOG" id="KOG4177">
    <property type="taxonomic scope" value="Eukaryota"/>
</dbReference>
<dbReference type="Pfam" id="PF22939">
    <property type="entry name" value="WHD_GPIID"/>
    <property type="match status" value="1"/>
</dbReference>
<dbReference type="RefSeq" id="XP_002484443.1">
    <property type="nucleotide sequence ID" value="XM_002484398.1"/>
</dbReference>
<sequence length="1316" mass="146699">MSASPNTHLNTPLASDINVIWQAAIDRYEQNSMTKVDFLSATSVDDIVNALQDKGTVFRNFRHSGSKFDKFRTLVTNIMNRINIASPPSAAIFVAIRYVMSAVVSVSADYDKIIEFFEDLDSYLSRLKVLEVDIDMSTLPELKSVLIEVLVSVLDLCGISAKHIRMKRIGEDEELASAYARFHRAIDREEGVVRNATLVAVNRLQKLSVENNRTLVEKTERVEKLLLSLIVFAGREAASERDNVLEKLSTHSFHEKQRDTFEKHSEATGQWLLESTEFQQWFNGNQSSVLWCYGIPGAGKSVFTSIAVNYVNDATHAAKAAVVYLYIDHKNPTTHSEFQLLANICRQLAEQIYPIPSTVRDFLEKNAVRKRNPSEDEWVSLIVRLCSLFAKVYLFVDALDECPERNRHKFLHSMKKLEGSVRFFFTSRPHIDDLAHFTNLTRVEISASGSDIETYLELEIMSDTRLCKLLAKDWGLKDSIIQLVKSNAAGMFLLASLQMELLRGHSSLKNVRIAMNALTADVGETYHSTMERIKGQSPQDYELAQRALSYIFRAMRPLNVEELRHILGVELQDTELDQDAFPDKDILLGVSAGLIRVDEKSGIIGLVHHTLHEFFSRHPEELVSDPDNEIANVCLTYLSFDAFESGPCSDGDTLSQRMQEYRLLDYAAHNWGYHVQKQLHKEIDLILAFLEQSRKLVSFVQILHVTRYRTRDWYDRFPRQFGPLHAAAYWGLEEVLGYLLEKDFDVDEKDSKESTPLLIAAMNGRTEAIRFLLDKGANINALNHRGESALYWAARNAYRETSELLLKRGADLIKDDEGWSALNWVILNGDVELARVLFDSSVDLDAGGDGRNEALFLAAEEGKDVLVQMLLDNGAYINARDWVGSTALDFASTIGHEATVRVLLRNNADINSRDEYCNSALHWALSYEGVVHILVEGGADVNAKNDDGHTPLCWSAQSGATSVAEILLNNNADVNSQDISGLTALHKAALGGYESMIQLLLKHGAEPNLEDKDGWTPLHCAVVKGHDTLVQLLEDKVEHGRTIVESLTAERHDARKRAVLTKLADKKAQGSTALTGLRFAAQEGQIGRIQSMLEKGADINARDAGGCTALELAVFQQQMEAAVLLLEHGADPNKCGSDDMPPLFYAIKGRDERMVRLLIEHGANVTTRIDDSTLMHLAVDIGTFEIVQSLIDAGGDIHAKDISGQTALHFAAANGQEAITLMLVQAGANLDDTDYRGRTPLMLATESLEPAVVKLLLDNGASIGKRNRDGYSAIDIANILESEPIMELLLECESHKNAGIQEAFNELRVSRPSVTK</sequence>
<feature type="repeat" description="ANK" evidence="3">
    <location>
        <begin position="883"/>
        <end position="915"/>
    </location>
</feature>
<dbReference type="Pfam" id="PF00023">
    <property type="entry name" value="Ank"/>
    <property type="match status" value="2"/>
</dbReference>
<proteinExistence type="predicted"/>
<dbReference type="HOGENOM" id="CLU_000288_34_23_1"/>
<evidence type="ECO:0000256" key="2">
    <source>
        <dbReference type="ARBA" id="ARBA00023043"/>
    </source>
</evidence>
<dbReference type="OrthoDB" id="4502989at2759"/>
<feature type="repeat" description="ANK" evidence="3">
    <location>
        <begin position="1105"/>
        <end position="1137"/>
    </location>
</feature>
<dbReference type="InterPro" id="IPR054471">
    <property type="entry name" value="GPIID_WHD"/>
</dbReference>
<dbReference type="InterPro" id="IPR027417">
    <property type="entry name" value="P-loop_NTPase"/>
</dbReference>
<accession>B8MI47</accession>
<dbReference type="PROSITE" id="PS50297">
    <property type="entry name" value="ANK_REP_REGION"/>
    <property type="match status" value="13"/>
</dbReference>
<reference evidence="8" key="1">
    <citation type="journal article" date="2015" name="Genome Announc.">
        <title>Genome sequence of the AIDS-associated pathogen Penicillium marneffei (ATCC18224) and its near taxonomic relative Talaromyces stipitatus (ATCC10500).</title>
        <authorList>
            <person name="Nierman W.C."/>
            <person name="Fedorova-Abrams N.D."/>
            <person name="Andrianopoulos A."/>
        </authorList>
    </citation>
    <scope>NUCLEOTIDE SEQUENCE [LARGE SCALE GENOMIC DNA]</scope>
    <source>
        <strain evidence="8">ATCC 10500 / CBS 375.48 / QM 6759 / NRRL 1006</strain>
    </source>
</reference>
<dbReference type="InterPro" id="IPR036770">
    <property type="entry name" value="Ankyrin_rpt-contain_sf"/>
</dbReference>
<evidence type="ECO:0000259" key="5">
    <source>
        <dbReference type="Pfam" id="PF22939"/>
    </source>
</evidence>
<evidence type="ECO:0000313" key="7">
    <source>
        <dbReference type="EMBL" id="EED17209.1"/>
    </source>
</evidence>
<dbReference type="SMART" id="SM00248">
    <property type="entry name" value="ANK"/>
    <property type="match status" value="17"/>
</dbReference>
<dbReference type="SUPFAM" id="SSF48403">
    <property type="entry name" value="Ankyrin repeat"/>
    <property type="match status" value="2"/>
</dbReference>
<dbReference type="Pfam" id="PF17109">
    <property type="entry name" value="Goodbye"/>
    <property type="match status" value="1"/>
</dbReference>
<feature type="repeat" description="ANK" evidence="3">
    <location>
        <begin position="947"/>
        <end position="979"/>
    </location>
</feature>
<feature type="repeat" description="ANK" evidence="3">
    <location>
        <begin position="1013"/>
        <end position="1033"/>
    </location>
</feature>
<evidence type="ECO:0000313" key="8">
    <source>
        <dbReference type="Proteomes" id="UP000001745"/>
    </source>
</evidence>
<evidence type="ECO:0000256" key="1">
    <source>
        <dbReference type="ARBA" id="ARBA00022737"/>
    </source>
</evidence>
<feature type="repeat" description="ANK" evidence="3">
    <location>
        <begin position="785"/>
        <end position="817"/>
    </location>
</feature>
<protein>
    <submittedName>
        <fullName evidence="7">Tankyrase, putative</fullName>
    </submittedName>
</protein>
<dbReference type="InterPro" id="IPR056884">
    <property type="entry name" value="NPHP3-like_N"/>
</dbReference>
<dbReference type="Gene3D" id="3.40.50.300">
    <property type="entry name" value="P-loop containing nucleotide triphosphate hydrolases"/>
    <property type="match status" value="1"/>
</dbReference>
<keyword evidence="2 3" id="KW-0040">ANK repeat</keyword>
<dbReference type="PhylomeDB" id="B8MI47"/>
<evidence type="ECO:0000259" key="6">
    <source>
        <dbReference type="Pfam" id="PF24883"/>
    </source>
</evidence>
<feature type="domain" description="GPI inositol-deacylase winged helix" evidence="5">
    <location>
        <begin position="542"/>
        <end position="617"/>
    </location>
</feature>
<dbReference type="GeneID" id="8107100"/>
<feature type="repeat" description="ANK" evidence="3">
    <location>
        <begin position="1203"/>
        <end position="1235"/>
    </location>
</feature>
<feature type="repeat" description="ANK" evidence="3">
    <location>
        <begin position="980"/>
        <end position="1012"/>
    </location>
</feature>
<dbReference type="Gene3D" id="1.25.40.20">
    <property type="entry name" value="Ankyrin repeat-containing domain"/>
    <property type="match status" value="3"/>
</dbReference>
<dbReference type="PROSITE" id="PS50088">
    <property type="entry name" value="ANK_REPEAT"/>
    <property type="match status" value="14"/>
</dbReference>
<dbReference type="VEuPathDB" id="FungiDB:TSTA_022630"/>